<proteinExistence type="inferred from homology"/>
<dbReference type="CDD" id="cd00609">
    <property type="entry name" value="AAT_like"/>
    <property type="match status" value="1"/>
</dbReference>
<keyword evidence="5" id="KW-0663">Pyridoxal phosphate</keyword>
<dbReference type="InterPro" id="IPR015424">
    <property type="entry name" value="PyrdxlP-dep_Trfase"/>
</dbReference>
<comment type="similarity">
    <text evidence="2">Belongs to the class-I pyridoxal-phosphate-dependent aminotransferase family.</text>
</comment>
<feature type="domain" description="Aminotransferase class I/classII large" evidence="6">
    <location>
        <begin position="33"/>
        <end position="384"/>
    </location>
</feature>
<dbReference type="GO" id="GO:0030170">
    <property type="term" value="F:pyridoxal phosphate binding"/>
    <property type="evidence" value="ECO:0007669"/>
    <property type="project" value="InterPro"/>
</dbReference>
<organism evidence="7 8">
    <name type="scientific">Sporomusa termitida</name>
    <dbReference type="NCBI Taxonomy" id="2377"/>
    <lineage>
        <taxon>Bacteria</taxon>
        <taxon>Bacillati</taxon>
        <taxon>Bacillota</taxon>
        <taxon>Negativicutes</taxon>
        <taxon>Selenomonadales</taxon>
        <taxon>Sporomusaceae</taxon>
        <taxon>Sporomusa</taxon>
    </lineage>
</organism>
<evidence type="ECO:0000256" key="5">
    <source>
        <dbReference type="ARBA" id="ARBA00022898"/>
    </source>
</evidence>
<sequence>MAPVIASKFDHIPYAGIRKVFQKANELEAQGQKVVHFEIGRPDFDTPAHIKEAVKVALDQGHVHYAPNNGIPALRTALAMRLQVDKGLNYDADNEIMVTAGGQEALYLTFLALLNAGDEVIIPDLCFGPFALGIILAGGVPVRVPLQPENNYAYDLAAAKQAVSPRTKAIIVNSPHNPTGSVLTKEQLAAVADFAITHDLLLISDEAYDKMLYENSYISPAGLPEMKERTIVCGTLSKTFAMTGWRVGYIAAPAAVVGAAVRAQQNVMLSLCTFAQHGAVAALTESQACVTAMMQEFARRRKLVLEMIRQIPGLELPGIPQGAFYAFPRITLPRVTSAQVADYLLNDAGVAVVDGLAFGEGGNGHFRISYAVSYEDCRLGLERIAAVMSDFQKKYG</sequence>
<dbReference type="Proteomes" id="UP000320776">
    <property type="component" value="Chromosome"/>
</dbReference>
<dbReference type="RefSeq" id="WP_144348674.1">
    <property type="nucleotide sequence ID" value="NZ_CP036259.1"/>
</dbReference>
<dbReference type="InterPro" id="IPR015422">
    <property type="entry name" value="PyrdxlP-dep_Trfase_small"/>
</dbReference>
<dbReference type="GO" id="GO:0006520">
    <property type="term" value="P:amino acid metabolic process"/>
    <property type="evidence" value="ECO:0007669"/>
    <property type="project" value="InterPro"/>
</dbReference>
<protein>
    <submittedName>
        <fullName evidence="7">Aspartate aminotransferase</fullName>
        <ecNumber evidence="7">2.6.1.1</ecNumber>
    </submittedName>
</protein>
<dbReference type="EC" id="2.6.1.1" evidence="7"/>
<dbReference type="AlphaFoldDB" id="A0A517DNM9"/>
<reference evidence="7 8" key="1">
    <citation type="submission" date="2019-02" db="EMBL/GenBank/DDBJ databases">
        <title>Closed genome of Sporomusa termitida DSM 4440.</title>
        <authorList>
            <person name="Poehlein A."/>
            <person name="Daniel R."/>
        </authorList>
    </citation>
    <scope>NUCLEOTIDE SEQUENCE [LARGE SCALE GENOMIC DNA]</scope>
    <source>
        <strain evidence="7 8">DSM 4440</strain>
    </source>
</reference>
<keyword evidence="4 7" id="KW-0808">Transferase</keyword>
<dbReference type="Gene3D" id="3.90.1150.10">
    <property type="entry name" value="Aspartate Aminotransferase, domain 1"/>
    <property type="match status" value="1"/>
</dbReference>
<evidence type="ECO:0000256" key="3">
    <source>
        <dbReference type="ARBA" id="ARBA00022576"/>
    </source>
</evidence>
<gene>
    <name evidence="7" type="primary">aspC</name>
    <name evidence="7" type="ORF">SPTER_02200</name>
</gene>
<evidence type="ECO:0000313" key="8">
    <source>
        <dbReference type="Proteomes" id="UP000320776"/>
    </source>
</evidence>
<keyword evidence="3 7" id="KW-0032">Aminotransferase</keyword>
<dbReference type="PANTHER" id="PTHR46383:SF1">
    <property type="entry name" value="ASPARTATE AMINOTRANSFERASE"/>
    <property type="match status" value="1"/>
</dbReference>
<accession>A0A517DNM9</accession>
<evidence type="ECO:0000256" key="2">
    <source>
        <dbReference type="ARBA" id="ARBA00007441"/>
    </source>
</evidence>
<dbReference type="SUPFAM" id="SSF53383">
    <property type="entry name" value="PLP-dependent transferases"/>
    <property type="match status" value="1"/>
</dbReference>
<dbReference type="InterPro" id="IPR004839">
    <property type="entry name" value="Aminotransferase_I/II_large"/>
</dbReference>
<dbReference type="Pfam" id="PF00155">
    <property type="entry name" value="Aminotran_1_2"/>
    <property type="match status" value="1"/>
</dbReference>
<dbReference type="EMBL" id="CP036259">
    <property type="protein sequence ID" value="QDR78969.1"/>
    <property type="molecule type" value="Genomic_DNA"/>
</dbReference>
<evidence type="ECO:0000256" key="4">
    <source>
        <dbReference type="ARBA" id="ARBA00022679"/>
    </source>
</evidence>
<dbReference type="FunFam" id="3.40.640.10:FF:000033">
    <property type="entry name" value="Aspartate aminotransferase"/>
    <property type="match status" value="1"/>
</dbReference>
<dbReference type="PANTHER" id="PTHR46383">
    <property type="entry name" value="ASPARTATE AMINOTRANSFERASE"/>
    <property type="match status" value="1"/>
</dbReference>
<comment type="cofactor">
    <cofactor evidence="1">
        <name>pyridoxal 5'-phosphate</name>
        <dbReference type="ChEBI" id="CHEBI:597326"/>
    </cofactor>
</comment>
<dbReference type="InterPro" id="IPR050596">
    <property type="entry name" value="AspAT/PAT-like"/>
</dbReference>
<dbReference type="Gene3D" id="3.40.640.10">
    <property type="entry name" value="Type I PLP-dependent aspartate aminotransferase-like (Major domain)"/>
    <property type="match status" value="1"/>
</dbReference>
<name>A0A517DNM9_9FIRM</name>
<evidence type="ECO:0000259" key="6">
    <source>
        <dbReference type="Pfam" id="PF00155"/>
    </source>
</evidence>
<evidence type="ECO:0000256" key="1">
    <source>
        <dbReference type="ARBA" id="ARBA00001933"/>
    </source>
</evidence>
<dbReference type="GO" id="GO:0004069">
    <property type="term" value="F:L-aspartate:2-oxoglutarate aminotransferase activity"/>
    <property type="evidence" value="ECO:0007669"/>
    <property type="project" value="UniProtKB-EC"/>
</dbReference>
<dbReference type="OrthoDB" id="9802328at2"/>
<keyword evidence="8" id="KW-1185">Reference proteome</keyword>
<dbReference type="InterPro" id="IPR015421">
    <property type="entry name" value="PyrdxlP-dep_Trfase_major"/>
</dbReference>
<evidence type="ECO:0000313" key="7">
    <source>
        <dbReference type="EMBL" id="QDR78969.1"/>
    </source>
</evidence>
<dbReference type="KEGG" id="sted:SPTER_02200"/>